<evidence type="ECO:0000313" key="9">
    <source>
        <dbReference type="EMBL" id="UUD37038.1"/>
    </source>
</evidence>
<dbReference type="SUPFAM" id="SSF55545">
    <property type="entry name" value="beta-N-acetylhexosaminidase-like domain"/>
    <property type="match status" value="1"/>
</dbReference>
<dbReference type="Gene3D" id="1.20.58.460">
    <property type="entry name" value="Hyaluronidase post-catalytic domain-like"/>
    <property type="match status" value="1"/>
</dbReference>
<name>A0ABY5J2P2_9BACT</name>
<keyword evidence="4" id="KW-0175">Coiled coil</keyword>
<organism evidence="9 10">
    <name type="scientific">Mycoplasmopsis equigenitalium</name>
    <dbReference type="NCBI Taxonomy" id="114883"/>
    <lineage>
        <taxon>Bacteria</taxon>
        <taxon>Bacillati</taxon>
        <taxon>Mycoplasmatota</taxon>
        <taxon>Mycoplasmoidales</taxon>
        <taxon>Metamycoplasmataceae</taxon>
        <taxon>Mycoplasmopsis</taxon>
    </lineage>
</organism>
<keyword evidence="5" id="KW-0812">Transmembrane</keyword>
<protein>
    <submittedName>
        <fullName evidence="9">Beta-N-acetylglucosaminidase domain-containing protein</fullName>
    </submittedName>
</protein>
<feature type="transmembrane region" description="Helical" evidence="5">
    <location>
        <begin position="1711"/>
        <end position="1730"/>
    </location>
</feature>
<evidence type="ECO:0000256" key="6">
    <source>
        <dbReference type="SAM" id="SignalP"/>
    </source>
</evidence>
<feature type="domain" description="GH84" evidence="8">
    <location>
        <begin position="195"/>
        <end position="473"/>
    </location>
</feature>
<dbReference type="SUPFAM" id="SSF140657">
    <property type="entry name" value="Hyaluronidase post-catalytic domain-like"/>
    <property type="match status" value="1"/>
</dbReference>
<dbReference type="Gene3D" id="2.60.120.260">
    <property type="entry name" value="Galactose-binding domain-like"/>
    <property type="match status" value="2"/>
</dbReference>
<dbReference type="PANTHER" id="PTHR13170:SF16">
    <property type="entry name" value="PROTEIN O-GLCNACASE"/>
    <property type="match status" value="1"/>
</dbReference>
<evidence type="ECO:0000259" key="7">
    <source>
        <dbReference type="PROSITE" id="PS50022"/>
    </source>
</evidence>
<dbReference type="PROSITE" id="PS52009">
    <property type="entry name" value="GH84"/>
    <property type="match status" value="1"/>
</dbReference>
<dbReference type="SUPFAM" id="SSF49785">
    <property type="entry name" value="Galactose-binding domain-like"/>
    <property type="match status" value="2"/>
</dbReference>
<feature type="domain" description="F5/8 type C" evidence="7">
    <location>
        <begin position="690"/>
        <end position="829"/>
    </location>
</feature>
<keyword evidence="1 3" id="KW-0378">Hydrolase</keyword>
<evidence type="ECO:0000256" key="1">
    <source>
        <dbReference type="ARBA" id="ARBA00022801"/>
    </source>
</evidence>
<dbReference type="InterPro" id="IPR029018">
    <property type="entry name" value="Hex-like_dom2"/>
</dbReference>
<dbReference type="RefSeq" id="WP_129722454.1">
    <property type="nucleotide sequence ID" value="NZ_CP101808.1"/>
</dbReference>
<dbReference type="InterPro" id="IPR000421">
    <property type="entry name" value="FA58C"/>
</dbReference>
<evidence type="ECO:0000313" key="10">
    <source>
        <dbReference type="Proteomes" id="UP001059576"/>
    </source>
</evidence>
<evidence type="ECO:0000256" key="2">
    <source>
        <dbReference type="ARBA" id="ARBA00023295"/>
    </source>
</evidence>
<dbReference type="Pfam" id="PF02838">
    <property type="entry name" value="Glyco_hydro_20b"/>
    <property type="match status" value="1"/>
</dbReference>
<feature type="chain" id="PRO_5045386158" evidence="6">
    <location>
        <begin position="28"/>
        <end position="1736"/>
    </location>
</feature>
<keyword evidence="2 3" id="KW-0326">Glycosidase</keyword>
<evidence type="ECO:0000256" key="4">
    <source>
        <dbReference type="SAM" id="Coils"/>
    </source>
</evidence>
<accession>A0ABY5J2P2</accession>
<keyword evidence="5" id="KW-0472">Membrane</keyword>
<dbReference type="Gene3D" id="3.20.20.80">
    <property type="entry name" value="Glycosidases"/>
    <property type="match status" value="1"/>
</dbReference>
<sequence>MTKRKILLHSLMIPVVAVGAVAFSVSAGQTRGGTSSVLDDYLAKVATLEYKVDPAPQSITYENKAFIISQEINLRIDANNTDEFINPHIQNTLAIKQLQLTTKEDEGITKFLVGIKGGTDAISKEIETKYASEISQNDFTKHDAYTLIVRDNVVAILAKDKHALFPAFTTLKWVFEEANGLAIRNFVVNDYAHTQIRGFIEGYYGIPWSWEDRRSLMKFGGKYKTNSYIYAPKDDPYHSKKWYELYPNEQLEEIRKTVRTGHENGVYFTWTAHPWMSSQRIDLNNKYDAELVRLKAKFQQLYDAGVRQFGIQADDVGGVSPTIVAKMMTDLYDWGKSEGRQVVGWTFCPDKYEGTGSTWSGTVARLKEWQSKLPYEDFHIFYTGSSVLAPVAPYSTKWWYDQTPSGKKRGPLFWLNWPVNDPDYTALNLGPGTMLQNGVQPEHLSGVVTNPMQEAELSKISVAAISSYAWNITDFRAWESWEKSFEKIEPDAPEALRKIASHITSTNNPNNGIKNSGRWGVSINDESKHIRDDLNKIETDRSASTFVEETFNKVLNEAREIQAAVAEFNAKTKNEKLKREVKDFGISLDLLAKAMEHGLLAFKEVRLRELDTVNHKAGDVENAAVYHKTLAKKYFEQSQNIWRSDILQGWAKGKGYPTESVKVKPGRDYLFPFVQKLLNDWTTIVTPASSSMPGSGIYTGPSSTNKITLTPSTNLRHYESNTIDKAADNNTSTKFWSGSVATANTSYFLLTFSKAGNVKSTQIFGGESAISGGDWFTKTKLEYQTTDGNWHEWAQFTSHEFEKTETSPLKDVKALRMTPLEVNSNWIQLREWKVTFVDVTAPDPSNYPSQVNTKPYSNLADPNSYGAFNYLPLSATFVKPNTAKQIVLNQNEYYGIALSKISEITSVVNEIAGTGTQDLKLEGSENELVWEEFDAASVSASASKKYRYIRIINKTANPITFDLNNFKLVIKDNVISDFTGWNLIKNEWGTEADGMLLSHLLDGDISTPAKLNRNQTAGNEIIVDLINPVDVKNFKIWQHKNNIDYLRDAEIFLSADNNDYTKVITIGDGQPNAQGDGDLAEIYTKKRGEYNYLEAADLDLKGIRYVKIRFTASYSYRWAQLNELEFNDELQLPIVNHKYVSADWEAESKHYGKLFDVNGVFVSEKETGSLEVKADNLEETTYNTLWIQQEAGYISNANVTLKVFNKATQEIEEINAGTLADEINIFRVDDTTYNLLSYKLDYTSKLHIKRVVKTKDSTDPNYTNLDAELTKESTINKEKWTKNQKDVVKRVVDRAKEMKAKNLGTQATVDSITAQLKYLLTYPDLKVDVSALEALVLKDASLYTPKSYDVYLRAFNLVQDALKDKENLTAHEVEVLTTRITTAEAGLIYELKEYQLALEAYDTHLNNLNTILESDFISGYQEFKTALETLKTTLDIPNTGEVTSPLTFKKQREQLEAAFKNLVVDKNVDTSELKTIQEELALLKDTEVVECGLSSTLDAQIEKELADLETYIVNPIKSRLSSVKTHGENLLTSVKDQIKTKQIEALNSVLSDVSALETNNKVVNNQAKITELKNKVTDKIANWESIKNGRDSINEFTAECQKYYKQNEFWLEVEPIYKKLEAKISENKTYVDKLTDEKYKDIRKELELQIKDSEDVLKNFESEWEIQEALVNLSIKEQVAKTVAPILDKEQPSTPAPSVTKNTNAVNVLQILLYTVFTITIIGLVIVLISKVRKTK</sequence>
<keyword evidence="6" id="KW-0732">Signal</keyword>
<gene>
    <name evidence="9" type="ORF">NPA09_00470</name>
</gene>
<dbReference type="SUPFAM" id="SSF51445">
    <property type="entry name" value="(Trans)glycosidases"/>
    <property type="match status" value="1"/>
</dbReference>
<keyword evidence="5" id="KW-1133">Transmembrane helix</keyword>
<dbReference type="Pfam" id="PF07555">
    <property type="entry name" value="NAGidase"/>
    <property type="match status" value="1"/>
</dbReference>
<reference evidence="9" key="1">
    <citation type="submission" date="2022-07" db="EMBL/GenBank/DDBJ databases">
        <title>Complete genome of Mycoplasma equigenitalium type strain T37.</title>
        <authorList>
            <person name="Spergser J."/>
        </authorList>
    </citation>
    <scope>NUCLEOTIDE SEQUENCE</scope>
    <source>
        <strain evidence="9">T37</strain>
    </source>
</reference>
<keyword evidence="10" id="KW-1185">Reference proteome</keyword>
<feature type="active site" description="Proton donor" evidence="3">
    <location>
        <position position="315"/>
    </location>
</feature>
<dbReference type="PROSITE" id="PS50022">
    <property type="entry name" value="FA58C_3"/>
    <property type="match status" value="1"/>
</dbReference>
<dbReference type="InterPro" id="IPR008979">
    <property type="entry name" value="Galactose-bd-like_sf"/>
</dbReference>
<evidence type="ECO:0000256" key="3">
    <source>
        <dbReference type="PROSITE-ProRule" id="PRU01353"/>
    </source>
</evidence>
<evidence type="ECO:0000256" key="5">
    <source>
        <dbReference type="SAM" id="Phobius"/>
    </source>
</evidence>
<dbReference type="InterPro" id="IPR051822">
    <property type="entry name" value="Glycosyl_Hydrolase_84"/>
</dbReference>
<dbReference type="InterPro" id="IPR011496">
    <property type="entry name" value="O-GlcNAcase_cat"/>
</dbReference>
<proteinExistence type="inferred from homology"/>
<dbReference type="Gene3D" id="3.30.379.10">
    <property type="entry name" value="Chitobiase/beta-hexosaminidase domain 2-like"/>
    <property type="match status" value="1"/>
</dbReference>
<evidence type="ECO:0000259" key="8">
    <source>
        <dbReference type="PROSITE" id="PS52009"/>
    </source>
</evidence>
<comment type="similarity">
    <text evidence="3">Belongs to the glycosyl hydrolase 84 family.</text>
</comment>
<feature type="coiled-coil region" evidence="4">
    <location>
        <begin position="1617"/>
        <end position="1663"/>
    </location>
</feature>
<dbReference type="Proteomes" id="UP001059576">
    <property type="component" value="Chromosome"/>
</dbReference>
<dbReference type="EMBL" id="CP101808">
    <property type="protein sequence ID" value="UUD37038.1"/>
    <property type="molecule type" value="Genomic_DNA"/>
</dbReference>
<dbReference type="PANTHER" id="PTHR13170">
    <property type="entry name" value="O-GLCNACASE"/>
    <property type="match status" value="1"/>
</dbReference>
<dbReference type="InterPro" id="IPR015882">
    <property type="entry name" value="HEX_bac_N"/>
</dbReference>
<feature type="signal peptide" evidence="6">
    <location>
        <begin position="1"/>
        <end position="27"/>
    </location>
</feature>
<dbReference type="InterPro" id="IPR017853">
    <property type="entry name" value="GH"/>
</dbReference>